<comment type="catalytic activity">
    <reaction evidence="15">
        <text>1D-myo-inositol 1,3,4-trisphosphate + 1D-myo-inositol 1,3,4,5,6-pentakisphosphate = 1D-myo-inositol 3,4,5,6-tetrakisphosphate + 1D-myo-inositol 1,3,4,6-tetrakisphosphate</text>
        <dbReference type="Rhea" id="RHEA:70263"/>
        <dbReference type="ChEBI" id="CHEBI:57539"/>
        <dbReference type="ChEBI" id="CHEBI:57660"/>
        <dbReference type="ChEBI" id="CHEBI:57733"/>
        <dbReference type="ChEBI" id="CHEBI:58414"/>
    </reaction>
    <physiologicalReaction direction="left-to-right" evidence="15">
        <dbReference type="Rhea" id="RHEA:70264"/>
    </physiologicalReaction>
    <physiologicalReaction direction="right-to-left" evidence="15">
        <dbReference type="Rhea" id="RHEA:70265"/>
    </physiologicalReaction>
</comment>
<reference evidence="19 20" key="1">
    <citation type="submission" date="2019-07" db="EMBL/GenBank/DDBJ databases">
        <title>Annotation for the trematode Paragonimus westermani.</title>
        <authorList>
            <person name="Choi Y.-J."/>
        </authorList>
    </citation>
    <scope>NUCLEOTIDE SEQUENCE [LARGE SCALE GENOMIC DNA]</scope>
    <source>
        <strain evidence="19">180907_Pwestermani</strain>
    </source>
</reference>
<feature type="binding site" evidence="17">
    <location>
        <position position="301"/>
    </location>
    <ligand>
        <name>Mg(2+)</name>
        <dbReference type="ChEBI" id="CHEBI:18420"/>
        <label>1</label>
    </ligand>
</feature>
<evidence type="ECO:0000256" key="10">
    <source>
        <dbReference type="ARBA" id="ARBA00033609"/>
    </source>
</evidence>
<evidence type="ECO:0000313" key="19">
    <source>
        <dbReference type="EMBL" id="KAF8563259.1"/>
    </source>
</evidence>
<evidence type="ECO:0000256" key="7">
    <source>
        <dbReference type="ARBA" id="ARBA00022840"/>
    </source>
</evidence>
<dbReference type="Gene3D" id="3.30.470.20">
    <property type="entry name" value="ATP-grasp fold, B domain"/>
    <property type="match status" value="1"/>
</dbReference>
<comment type="similarity">
    <text evidence="1 16">Belongs to the ITPK1 family.</text>
</comment>
<keyword evidence="4 16" id="KW-0479">Metal-binding</keyword>
<comment type="function">
    <text evidence="16">Kinase that can phosphorylate various inositol polyphosphate such as Ins(3,4,5,6)P4 or Ins(1,3,4)P3.</text>
</comment>
<comment type="catalytic activity">
    <reaction evidence="12">
        <text>1D-myo-inositol 3,4,5,6-tetrakisphosphate + ATP = 1D-myo-inositol 1,3,4,5,6-pentakisphosphate + ADP + H(+)</text>
        <dbReference type="Rhea" id="RHEA:12452"/>
        <dbReference type="ChEBI" id="CHEBI:15378"/>
        <dbReference type="ChEBI" id="CHEBI:30616"/>
        <dbReference type="ChEBI" id="CHEBI:57539"/>
        <dbReference type="ChEBI" id="CHEBI:57733"/>
        <dbReference type="ChEBI" id="CHEBI:456216"/>
        <dbReference type="EC" id="2.7.1.134"/>
    </reaction>
    <physiologicalReaction direction="left-to-right" evidence="12">
        <dbReference type="Rhea" id="RHEA:12453"/>
    </physiologicalReaction>
    <physiologicalReaction direction="right-to-left" evidence="12">
        <dbReference type="Rhea" id="RHEA:12454"/>
    </physiologicalReaction>
</comment>
<keyword evidence="9" id="KW-0413">Isomerase</keyword>
<dbReference type="GO" id="GO:0052725">
    <property type="term" value="F:inositol-1,3,4-trisphosphate 6-kinase activity"/>
    <property type="evidence" value="ECO:0007669"/>
    <property type="project" value="InterPro"/>
</dbReference>
<comment type="catalytic activity">
    <reaction evidence="11">
        <text>1D-myo-inositol 3,4,6-trisphosphate + ATP = 1D-myo-inositol 1,3,4,6-tetrakisphosphate + ADP + H(+)</text>
        <dbReference type="Rhea" id="RHEA:70287"/>
        <dbReference type="ChEBI" id="CHEBI:15378"/>
        <dbReference type="ChEBI" id="CHEBI:30616"/>
        <dbReference type="ChEBI" id="CHEBI:57660"/>
        <dbReference type="ChEBI" id="CHEBI:189099"/>
        <dbReference type="ChEBI" id="CHEBI:456216"/>
    </reaction>
    <physiologicalReaction direction="left-to-right" evidence="11">
        <dbReference type="Rhea" id="RHEA:70288"/>
    </physiologicalReaction>
    <physiologicalReaction direction="right-to-left" evidence="11">
        <dbReference type="Rhea" id="RHEA:70289"/>
    </physiologicalReaction>
</comment>
<dbReference type="GO" id="GO:0000287">
    <property type="term" value="F:magnesium ion binding"/>
    <property type="evidence" value="ECO:0007669"/>
    <property type="project" value="InterPro"/>
</dbReference>
<dbReference type="PIRSF" id="PIRSF038186">
    <property type="entry name" value="ITPK"/>
    <property type="match status" value="1"/>
</dbReference>
<organism evidence="19 20">
    <name type="scientific">Paragonimus westermani</name>
    <dbReference type="NCBI Taxonomy" id="34504"/>
    <lineage>
        <taxon>Eukaryota</taxon>
        <taxon>Metazoa</taxon>
        <taxon>Spiralia</taxon>
        <taxon>Lophotrochozoa</taxon>
        <taxon>Platyhelminthes</taxon>
        <taxon>Trematoda</taxon>
        <taxon>Digenea</taxon>
        <taxon>Plagiorchiida</taxon>
        <taxon>Troglotremata</taxon>
        <taxon>Troglotrematidae</taxon>
        <taxon>Paragonimus</taxon>
    </lineage>
</organism>
<dbReference type="GO" id="GO:0032957">
    <property type="term" value="P:inositol trisphosphate metabolic process"/>
    <property type="evidence" value="ECO:0007669"/>
    <property type="project" value="InterPro"/>
</dbReference>
<feature type="binding site" evidence="17">
    <location>
        <position position="281"/>
    </location>
    <ligand>
        <name>Mg(2+)</name>
        <dbReference type="ChEBI" id="CHEBI:18420"/>
        <label>1</label>
    </ligand>
</feature>
<dbReference type="EC" id="2.7.1.134" evidence="16"/>
<sequence length="340" mass="38550">MSSSLNTPILVGILMKRRKFLKMEMDKFVSLQRPDNLQFVTLDYENFFHLKLSAVLHKVPELLSTGGDSIDAHIDSILDYVKTNEKVVVIDAPEHVQRIVLRTQQYTPIDLAIRNSEFSDRVSVPPFCTLATDNLEDILGSLRVNSIRFPLICKPLTAHGGSDAHTMALVFNPSGLEKLHFPVVAQQFIDHDDILFKIYVIGEKSFYFVRPSIRNFEESSTRETIFFDSKNVSKDGVDSSLSNIKTDRLEKHAMSLIDAPLFSRIATCIREVIHLDLFGVDVIRYVDSNTECAQPKWAIVDVNIFPDYSGVPDFHFHLENLVRQKLSLPLLTSPLSQTSI</sequence>
<feature type="binding site" evidence="17">
    <location>
        <position position="303"/>
    </location>
    <ligand>
        <name>Mg(2+)</name>
        <dbReference type="ChEBI" id="CHEBI:18420"/>
        <label>2</label>
    </ligand>
</feature>
<keyword evidence="8 16" id="KW-0460">Magnesium</keyword>
<gene>
    <name evidence="19" type="ORF">P879_09178</name>
</gene>
<keyword evidence="7 16" id="KW-0067">ATP-binding</keyword>
<feature type="domain" description="ATP-grasp" evidence="18">
    <location>
        <begin position="116"/>
        <end position="332"/>
    </location>
</feature>
<dbReference type="GO" id="GO:0047325">
    <property type="term" value="F:inositol-3,4,5,6-tetrakisphosphate 1-kinase activity"/>
    <property type="evidence" value="ECO:0007669"/>
    <property type="project" value="UniProtKB-EC"/>
</dbReference>
<dbReference type="SUPFAM" id="SSF56059">
    <property type="entry name" value="Glutathione synthetase ATP-binding domain-like"/>
    <property type="match status" value="1"/>
</dbReference>
<evidence type="ECO:0000256" key="1">
    <source>
        <dbReference type="ARBA" id="ARBA00009601"/>
    </source>
</evidence>
<evidence type="ECO:0000256" key="4">
    <source>
        <dbReference type="ARBA" id="ARBA00022723"/>
    </source>
</evidence>
<keyword evidence="20" id="KW-1185">Reference proteome</keyword>
<feature type="binding site" evidence="17">
    <location>
        <position position="301"/>
    </location>
    <ligand>
        <name>Mg(2+)</name>
        <dbReference type="ChEBI" id="CHEBI:18420"/>
        <label>2</label>
    </ligand>
</feature>
<evidence type="ECO:0000256" key="14">
    <source>
        <dbReference type="ARBA" id="ARBA00047728"/>
    </source>
</evidence>
<comment type="caution">
    <text evidence="19">The sequence shown here is derived from an EMBL/GenBank/DDBJ whole genome shotgun (WGS) entry which is preliminary data.</text>
</comment>
<evidence type="ECO:0000256" key="2">
    <source>
        <dbReference type="ARBA" id="ARBA00014968"/>
    </source>
</evidence>
<dbReference type="PROSITE" id="PS50975">
    <property type="entry name" value="ATP_GRASP"/>
    <property type="match status" value="1"/>
</dbReference>
<dbReference type="InterPro" id="IPR040464">
    <property type="entry name" value="InsP(3)kin_ATP-grasp"/>
</dbReference>
<evidence type="ECO:0000256" key="8">
    <source>
        <dbReference type="ARBA" id="ARBA00022842"/>
    </source>
</evidence>
<dbReference type="GO" id="GO:0052726">
    <property type="term" value="F:inositol-1,3,4-trisphosphate 5-kinase activity"/>
    <property type="evidence" value="ECO:0007669"/>
    <property type="project" value="InterPro"/>
</dbReference>
<comment type="cofactor">
    <cofactor evidence="16 17">
        <name>Mg(2+)</name>
        <dbReference type="ChEBI" id="CHEBI:18420"/>
    </cofactor>
    <text evidence="16 17">Binds 2 magnesium ions per subunit.</text>
</comment>
<accession>A0A8T0D5Y4</accession>
<evidence type="ECO:0000256" key="15">
    <source>
        <dbReference type="ARBA" id="ARBA00049058"/>
    </source>
</evidence>
<comment type="catalytic activity">
    <reaction evidence="13">
        <text>1D-myo-inositol 1,3,4-trisphosphate + ATP = 1D-myo-inositol 1,3,4,6-tetrakisphosphate + ADP + H(+)</text>
        <dbReference type="Rhea" id="RHEA:20940"/>
        <dbReference type="ChEBI" id="CHEBI:15378"/>
        <dbReference type="ChEBI" id="CHEBI:30616"/>
        <dbReference type="ChEBI" id="CHEBI:57660"/>
        <dbReference type="ChEBI" id="CHEBI:58414"/>
        <dbReference type="ChEBI" id="CHEBI:456216"/>
        <dbReference type="EC" id="2.7.1.159"/>
    </reaction>
    <physiologicalReaction direction="left-to-right" evidence="13">
        <dbReference type="Rhea" id="RHEA:20941"/>
    </physiologicalReaction>
    <physiologicalReaction direction="right-to-left" evidence="13">
        <dbReference type="Rhea" id="RHEA:20942"/>
    </physiologicalReaction>
</comment>
<evidence type="ECO:0000256" key="5">
    <source>
        <dbReference type="ARBA" id="ARBA00022741"/>
    </source>
</evidence>
<evidence type="ECO:0000256" key="16">
    <source>
        <dbReference type="PIRNR" id="PIRNR038186"/>
    </source>
</evidence>
<dbReference type="GO" id="GO:0005737">
    <property type="term" value="C:cytoplasm"/>
    <property type="evidence" value="ECO:0007669"/>
    <property type="project" value="TreeGrafter"/>
</dbReference>
<comment type="catalytic activity">
    <reaction evidence="10">
        <text>1D-myo-inositol 1,3,4-trisphosphate + ATP = 1D-myo-inositol 1,3,4,5-tetrakisphosphate + ADP + H(+)</text>
        <dbReference type="Rhea" id="RHEA:13253"/>
        <dbReference type="ChEBI" id="CHEBI:15378"/>
        <dbReference type="ChEBI" id="CHEBI:30616"/>
        <dbReference type="ChEBI" id="CHEBI:57895"/>
        <dbReference type="ChEBI" id="CHEBI:58414"/>
        <dbReference type="ChEBI" id="CHEBI:456216"/>
        <dbReference type="EC" id="2.7.1.159"/>
    </reaction>
    <physiologicalReaction direction="left-to-right" evidence="10">
        <dbReference type="Rhea" id="RHEA:13254"/>
    </physiologicalReaction>
    <physiologicalReaction direction="right-to-left" evidence="10">
        <dbReference type="Rhea" id="RHEA:13255"/>
    </physiologicalReaction>
</comment>
<evidence type="ECO:0000313" key="20">
    <source>
        <dbReference type="Proteomes" id="UP000699462"/>
    </source>
</evidence>
<dbReference type="GO" id="GO:0016853">
    <property type="term" value="F:isomerase activity"/>
    <property type="evidence" value="ECO:0007669"/>
    <property type="project" value="UniProtKB-KW"/>
</dbReference>
<evidence type="ECO:0000256" key="17">
    <source>
        <dbReference type="PIRSR" id="PIRSR038186-2"/>
    </source>
</evidence>
<keyword evidence="5 16" id="KW-0547">Nucleotide-binding</keyword>
<dbReference type="AlphaFoldDB" id="A0A8T0D5Y4"/>
<protein>
    <recommendedName>
        <fullName evidence="2 16">Inositol-tetrakisphosphate 1-kinase</fullName>
        <ecNumber evidence="16">2.7.1.134</ecNumber>
    </recommendedName>
</protein>
<dbReference type="PANTHER" id="PTHR14217:SF1">
    <property type="entry name" value="INOSITOL-TETRAKISPHOSPHATE 1-KINASE"/>
    <property type="match status" value="1"/>
</dbReference>
<dbReference type="InterPro" id="IPR011761">
    <property type="entry name" value="ATP-grasp"/>
</dbReference>
<dbReference type="InterPro" id="IPR008656">
    <property type="entry name" value="Inositol_tetrakis-P_1-kinase"/>
</dbReference>
<dbReference type="Pfam" id="PF05770">
    <property type="entry name" value="Ins134_P3_kin"/>
    <property type="match status" value="1"/>
</dbReference>
<comment type="catalytic activity">
    <reaction evidence="14">
        <text>1D-myo-inositol 1,3,4-trisphosphate + 1D-myo-inositol 1,3,4,5,6-pentakisphosphate = 1D-myo-inositol 3,4,5,6-tetrakisphosphate + 1D-myo-inositol 1,3,4,5-tetrakisphosphate</text>
        <dbReference type="Rhea" id="RHEA:70271"/>
        <dbReference type="ChEBI" id="CHEBI:57539"/>
        <dbReference type="ChEBI" id="CHEBI:57733"/>
        <dbReference type="ChEBI" id="CHEBI:57895"/>
        <dbReference type="ChEBI" id="CHEBI:58414"/>
    </reaction>
    <physiologicalReaction direction="left-to-right" evidence="14">
        <dbReference type="Rhea" id="RHEA:70272"/>
    </physiologicalReaction>
    <physiologicalReaction direction="right-to-left" evidence="14">
        <dbReference type="Rhea" id="RHEA:70273"/>
    </physiologicalReaction>
</comment>
<evidence type="ECO:0000256" key="6">
    <source>
        <dbReference type="ARBA" id="ARBA00022777"/>
    </source>
</evidence>
<evidence type="ECO:0000256" key="12">
    <source>
        <dbReference type="ARBA" id="ARBA00033645"/>
    </source>
</evidence>
<comment type="subunit">
    <text evidence="16">Monomer.</text>
</comment>
<evidence type="ECO:0000256" key="11">
    <source>
        <dbReference type="ARBA" id="ARBA00033624"/>
    </source>
</evidence>
<evidence type="ECO:0000256" key="13">
    <source>
        <dbReference type="ARBA" id="ARBA00033674"/>
    </source>
</evidence>
<proteinExistence type="inferred from homology"/>
<evidence type="ECO:0000256" key="9">
    <source>
        <dbReference type="ARBA" id="ARBA00023235"/>
    </source>
</evidence>
<dbReference type="OrthoDB" id="25308at2759"/>
<evidence type="ECO:0000259" key="18">
    <source>
        <dbReference type="PROSITE" id="PS50975"/>
    </source>
</evidence>
<name>A0A8T0D5Y4_9TREM</name>
<dbReference type="Proteomes" id="UP000699462">
    <property type="component" value="Unassembled WGS sequence"/>
</dbReference>
<keyword evidence="6 16" id="KW-0418">Kinase</keyword>
<evidence type="ECO:0000256" key="3">
    <source>
        <dbReference type="ARBA" id="ARBA00022679"/>
    </source>
</evidence>
<keyword evidence="3 16" id="KW-0808">Transferase</keyword>
<dbReference type="EMBL" id="JTDF01012961">
    <property type="protein sequence ID" value="KAF8563259.1"/>
    <property type="molecule type" value="Genomic_DNA"/>
</dbReference>
<dbReference type="PANTHER" id="PTHR14217">
    <property type="entry name" value="INOSITOL-TETRAKISPHOSPHATE 1-KINASE"/>
    <property type="match status" value="1"/>
</dbReference>
<dbReference type="GO" id="GO:0005524">
    <property type="term" value="F:ATP binding"/>
    <property type="evidence" value="ECO:0007669"/>
    <property type="project" value="UniProtKB-UniRule"/>
</dbReference>